<dbReference type="EMBL" id="FNCK01000008">
    <property type="protein sequence ID" value="SDG42322.1"/>
    <property type="molecule type" value="Genomic_DNA"/>
</dbReference>
<dbReference type="OrthoDB" id="2233152at2"/>
<protein>
    <submittedName>
        <fullName evidence="2">Putative ABC transport system permease protein</fullName>
    </submittedName>
</protein>
<keyword evidence="1" id="KW-0472">Membrane</keyword>
<reference evidence="2 3" key="1">
    <citation type="submission" date="2016-10" db="EMBL/GenBank/DDBJ databases">
        <authorList>
            <person name="de Groot N.N."/>
        </authorList>
    </citation>
    <scope>NUCLEOTIDE SEQUENCE [LARGE SCALE GENOMIC DNA]</scope>
    <source>
        <strain evidence="2 3">ATCC BAA-466</strain>
    </source>
</reference>
<feature type="transmembrane region" description="Helical" evidence="1">
    <location>
        <begin position="615"/>
        <end position="637"/>
    </location>
</feature>
<feature type="transmembrane region" description="Helical" evidence="1">
    <location>
        <begin position="203"/>
        <end position="224"/>
    </location>
</feature>
<keyword evidence="1" id="KW-1133">Transmembrane helix</keyword>
<sequence length="676" mass="78262">MKKIYITLSNLIMLLLVINVINFSSEIFTFSQYPGVQIINFDQNIQRAKFESELQDFALQHGILIGRRIVEPNKSGQTKFTYALYGNKELPHEIIKANNESIQNSDLAASYLVFEGASSLSTLKEYFEEYGANAIVIPATSSFQNAKNLYLHSSVIITLAILLLTYFSLTLIQIIKKAKEIAIKRISGATTKKIYHQLIYHDIRYVIIMIFITTCLSGLLLKIIEHSTWYLFSITFYSLLIFNSIILFLNLCLSLILYIYTDQYRLFSIIKGKLPYRFLLIFMLFGQVFSVFILGYTIDQSLTLADSLHTLRKASNKWEGNAELFDIKFGLAPLMNSSKHNKQSFKKWYSFTQEALNEQDAFFIKVQNNGLEVNEFSDPAPIQDANLFNKVIFVSPNYVKREKFDLSEERIERFNHLSLGEFGLIIPRELQDSKNQIENYFMDYLTTFSREGVENDSKILYDVKPITFFSDRLNSVFLYNTENFSKETVSNQQYLSQPIIVVMSPESTGSTLPSYMHWMINAAKNIKYTGYDETISLLKKYDLYSKISYLVNSRQTYLEKMTNYKTNLVTHLFASFFACLSSLLLFICMNQVYFNQFRRDILIKRISGLNFWQNHQVYLALQLMIFIIAFGLSMILAKHKVSVLINIIIFLLIALLSLVFQVKKENRQSLTLLKGA</sequence>
<evidence type="ECO:0000256" key="1">
    <source>
        <dbReference type="SAM" id="Phobius"/>
    </source>
</evidence>
<proteinExistence type="predicted"/>
<organism evidence="2 3">
    <name type="scientific">Facklamia miroungae</name>
    <dbReference type="NCBI Taxonomy" id="120956"/>
    <lineage>
        <taxon>Bacteria</taxon>
        <taxon>Bacillati</taxon>
        <taxon>Bacillota</taxon>
        <taxon>Bacilli</taxon>
        <taxon>Lactobacillales</taxon>
        <taxon>Aerococcaceae</taxon>
        <taxon>Facklamia</taxon>
    </lineage>
</organism>
<dbReference type="Proteomes" id="UP000199708">
    <property type="component" value="Unassembled WGS sequence"/>
</dbReference>
<feature type="transmembrane region" description="Helical" evidence="1">
    <location>
        <begin position="643"/>
        <end position="662"/>
    </location>
</feature>
<evidence type="ECO:0000313" key="2">
    <source>
        <dbReference type="EMBL" id="SDG42322.1"/>
    </source>
</evidence>
<gene>
    <name evidence="2" type="ORF">SAMN05421791_10855</name>
</gene>
<feature type="transmembrane region" description="Helical" evidence="1">
    <location>
        <begin position="278"/>
        <end position="298"/>
    </location>
</feature>
<dbReference type="STRING" id="120956.SAMN05421791_10855"/>
<dbReference type="RefSeq" id="WP_090290216.1">
    <property type="nucleotide sequence ID" value="NZ_FNCK01000008.1"/>
</dbReference>
<dbReference type="AlphaFoldDB" id="A0A1G7U3X2"/>
<keyword evidence="1" id="KW-0812">Transmembrane</keyword>
<name>A0A1G7U3X2_9LACT</name>
<dbReference type="NCBIfam" id="TIGR01654">
    <property type="entry name" value="bact_immun_7tm"/>
    <property type="match status" value="1"/>
</dbReference>
<dbReference type="InterPro" id="IPR006541">
    <property type="entry name" value="Bacteriocin_ass"/>
</dbReference>
<accession>A0A1G7U3X2</accession>
<dbReference type="Pfam" id="PF07242">
    <property type="entry name" value="DUF1430"/>
    <property type="match status" value="1"/>
</dbReference>
<feature type="transmembrane region" description="Helical" evidence="1">
    <location>
        <begin position="572"/>
        <end position="594"/>
    </location>
</feature>
<feature type="transmembrane region" description="Helical" evidence="1">
    <location>
        <begin position="7"/>
        <end position="25"/>
    </location>
</feature>
<evidence type="ECO:0000313" key="3">
    <source>
        <dbReference type="Proteomes" id="UP000199708"/>
    </source>
</evidence>
<feature type="transmembrane region" description="Helical" evidence="1">
    <location>
        <begin position="149"/>
        <end position="175"/>
    </location>
</feature>
<feature type="transmembrane region" description="Helical" evidence="1">
    <location>
        <begin position="230"/>
        <end position="258"/>
    </location>
</feature>
<keyword evidence="3" id="KW-1185">Reference proteome</keyword>